<protein>
    <submittedName>
        <fullName evidence="2">Uncharacterized protein</fullName>
    </submittedName>
</protein>
<reference evidence="2 3" key="1">
    <citation type="submission" date="2019-10" db="EMBL/GenBank/DDBJ databases">
        <title>Deinococcus sp. isolated from soil.</title>
        <authorList>
            <person name="Li Y."/>
            <person name="Wang J."/>
        </authorList>
    </citation>
    <scope>NUCLEOTIDE SEQUENCE [LARGE SCALE GENOMIC DNA]</scope>
    <source>
        <strain evidence="2 3">SDU3-2</strain>
    </source>
</reference>
<accession>A0A7X1NTV2</accession>
<dbReference type="EMBL" id="WBSL01000001">
    <property type="protein sequence ID" value="MPY65331.1"/>
    <property type="molecule type" value="Genomic_DNA"/>
</dbReference>
<keyword evidence="1" id="KW-0812">Transmembrane</keyword>
<comment type="caution">
    <text evidence="2">The sequence shown here is derived from an EMBL/GenBank/DDBJ whole genome shotgun (WGS) entry which is preliminary data.</text>
</comment>
<sequence length="146" mass="15463">MRRGPLLGGVALLSVGFVVWGFMGSSFPTGTTVLVALGAVSLGLAVFARVRRGPPGRGVAAIVGTQFLYLGLWIAGGLPLFASPAGLSLRELQGQWTRKNGQMYEVRGSWLCPAAEAEPSACSRLEENGRGRVSWLMDDMWLPTGA</sequence>
<organism evidence="2 3">
    <name type="scientific">Deinococcus terrestris</name>
    <dbReference type="NCBI Taxonomy" id="2651870"/>
    <lineage>
        <taxon>Bacteria</taxon>
        <taxon>Thermotogati</taxon>
        <taxon>Deinococcota</taxon>
        <taxon>Deinococci</taxon>
        <taxon>Deinococcales</taxon>
        <taxon>Deinococcaceae</taxon>
        <taxon>Deinococcus</taxon>
    </lineage>
</organism>
<dbReference type="AlphaFoldDB" id="A0A7X1NTV2"/>
<feature type="transmembrane region" description="Helical" evidence="1">
    <location>
        <begin position="31"/>
        <end position="48"/>
    </location>
</feature>
<gene>
    <name evidence="2" type="ORF">F8S09_01295</name>
</gene>
<evidence type="ECO:0000313" key="2">
    <source>
        <dbReference type="EMBL" id="MPY65331.1"/>
    </source>
</evidence>
<dbReference type="Proteomes" id="UP000484842">
    <property type="component" value="Unassembled WGS sequence"/>
</dbReference>
<name>A0A7X1NTV2_9DEIO</name>
<evidence type="ECO:0000256" key="1">
    <source>
        <dbReference type="SAM" id="Phobius"/>
    </source>
</evidence>
<evidence type="ECO:0000313" key="3">
    <source>
        <dbReference type="Proteomes" id="UP000484842"/>
    </source>
</evidence>
<feature type="transmembrane region" description="Helical" evidence="1">
    <location>
        <begin position="60"/>
        <end position="82"/>
    </location>
</feature>
<keyword evidence="1" id="KW-0472">Membrane</keyword>
<keyword evidence="3" id="KW-1185">Reference proteome</keyword>
<dbReference type="RefSeq" id="WP_152868276.1">
    <property type="nucleotide sequence ID" value="NZ_WBSL01000001.1"/>
</dbReference>
<keyword evidence="1" id="KW-1133">Transmembrane helix</keyword>
<proteinExistence type="predicted"/>